<dbReference type="SMART" id="SM00796">
    <property type="entry name" value="AHS1"/>
    <property type="match status" value="1"/>
</dbReference>
<dbReference type="PANTHER" id="PTHR34698:SF2">
    <property type="entry name" value="5-OXOPROLINASE SUBUNIT B"/>
    <property type="match status" value="1"/>
</dbReference>
<evidence type="ECO:0000256" key="3">
    <source>
        <dbReference type="ARBA" id="ARBA00022840"/>
    </source>
</evidence>
<dbReference type="GO" id="GO:0017168">
    <property type="term" value="F:5-oxoprolinase (ATP-hydrolyzing) activity"/>
    <property type="evidence" value="ECO:0007669"/>
    <property type="project" value="UniProtKB-EC"/>
</dbReference>
<keyword evidence="2 5" id="KW-0378">Hydrolase</keyword>
<sequence length="229" mass="24597">MRDLDITIESPAAELSFSPSGCGALLVDSRQPVFSTTVQRKFFSLARALETDQQISEVVLGVNNLLVMFDPVVSSPSAIEQLIQSLWLYPDALPSTPRLLEIPMTYGGEAGEDLAMLAEHAGLSVDQWIKCHGNATYEVACIGSMPGFAYMTGLPAELAKPRRASPRAQLAKGTVIIGGTQAGVMPCTAPSGWHAVGHTDVDLFDIQRKQPCLLLPGDQVRFVVQEDAS</sequence>
<reference evidence="5" key="1">
    <citation type="submission" date="2022-07" db="EMBL/GenBank/DDBJ databases">
        <title>Complete genome of MD9.</title>
        <authorList>
            <person name="Cao G."/>
        </authorList>
    </citation>
    <scope>NUCLEOTIDE SEQUENCE</scope>
    <source>
        <strain evidence="5">MD9</strain>
    </source>
</reference>
<evidence type="ECO:0000313" key="6">
    <source>
        <dbReference type="Proteomes" id="UP001058744"/>
    </source>
</evidence>
<dbReference type="EMBL" id="CP101700">
    <property type="protein sequence ID" value="UUC18901.1"/>
    <property type="molecule type" value="Genomic_DNA"/>
</dbReference>
<dbReference type="PANTHER" id="PTHR34698">
    <property type="entry name" value="5-OXOPROLINASE SUBUNIT B"/>
    <property type="match status" value="1"/>
</dbReference>
<keyword evidence="1" id="KW-0547">Nucleotide-binding</keyword>
<protein>
    <submittedName>
        <fullName evidence="5">5-oxoprolinase subunit PxpB</fullName>
        <ecNumber evidence="5">3.5.2.9</ecNumber>
    </submittedName>
</protein>
<evidence type="ECO:0000256" key="2">
    <source>
        <dbReference type="ARBA" id="ARBA00022801"/>
    </source>
</evidence>
<name>A0AAJ5HUT9_9PSED</name>
<dbReference type="SUPFAM" id="SSF160467">
    <property type="entry name" value="PH0987 N-terminal domain-like"/>
    <property type="match status" value="1"/>
</dbReference>
<dbReference type="InterPro" id="IPR010016">
    <property type="entry name" value="PxpB"/>
</dbReference>
<proteinExistence type="predicted"/>
<dbReference type="GO" id="GO:0005524">
    <property type="term" value="F:ATP binding"/>
    <property type="evidence" value="ECO:0007669"/>
    <property type="project" value="UniProtKB-KW"/>
</dbReference>
<dbReference type="InterPro" id="IPR029000">
    <property type="entry name" value="Cyclophilin-like_dom_sf"/>
</dbReference>
<dbReference type="InterPro" id="IPR003833">
    <property type="entry name" value="CT_C_D"/>
</dbReference>
<dbReference type="AlphaFoldDB" id="A0AAJ5HUT9"/>
<organism evidence="5 6">
    <name type="scientific">Pseudomonas asiatica</name>
    <dbReference type="NCBI Taxonomy" id="2219225"/>
    <lineage>
        <taxon>Bacteria</taxon>
        <taxon>Pseudomonadati</taxon>
        <taxon>Pseudomonadota</taxon>
        <taxon>Gammaproteobacteria</taxon>
        <taxon>Pseudomonadales</taxon>
        <taxon>Pseudomonadaceae</taxon>
        <taxon>Pseudomonas</taxon>
    </lineage>
</organism>
<dbReference type="Proteomes" id="UP001058744">
    <property type="component" value="Chromosome"/>
</dbReference>
<dbReference type="NCBIfam" id="TIGR00370">
    <property type="entry name" value="5-oxoprolinase subunit PxpB"/>
    <property type="match status" value="1"/>
</dbReference>
<keyword evidence="3" id="KW-0067">ATP-binding</keyword>
<accession>A0AAJ5HUT9</accession>
<dbReference type="Gene3D" id="2.40.100.10">
    <property type="entry name" value="Cyclophilin-like"/>
    <property type="match status" value="1"/>
</dbReference>
<feature type="domain" description="Carboxyltransferase" evidence="4">
    <location>
        <begin position="15"/>
        <end position="214"/>
    </location>
</feature>
<dbReference type="Pfam" id="PF02682">
    <property type="entry name" value="CT_C_D"/>
    <property type="match status" value="1"/>
</dbReference>
<evidence type="ECO:0000256" key="1">
    <source>
        <dbReference type="ARBA" id="ARBA00022741"/>
    </source>
</evidence>
<evidence type="ECO:0000259" key="4">
    <source>
        <dbReference type="SMART" id="SM00796"/>
    </source>
</evidence>
<dbReference type="SUPFAM" id="SSF50891">
    <property type="entry name" value="Cyclophilin-like"/>
    <property type="match status" value="1"/>
</dbReference>
<dbReference type="RefSeq" id="WP_137137787.1">
    <property type="nucleotide sequence ID" value="NZ_CP101700.1"/>
</dbReference>
<evidence type="ECO:0000313" key="5">
    <source>
        <dbReference type="EMBL" id="UUC18901.1"/>
    </source>
</evidence>
<dbReference type="EC" id="3.5.2.9" evidence="5"/>
<gene>
    <name evidence="5" type="primary">pxpB</name>
    <name evidence="5" type="ORF">NOV18_27345</name>
</gene>